<keyword evidence="2" id="KW-0812">Transmembrane</keyword>
<name>A0A8D9CZL4_BRACM</name>
<feature type="compositionally biased region" description="Low complexity" evidence="1">
    <location>
        <begin position="21"/>
        <end position="32"/>
    </location>
</feature>
<sequence length="323" mass="35582">MLLLVGTPPRMTRSVSRRGEASASPTPSSLPLVITRRSNVSESACVSVTKSPPVLPSKPEPPDLFPVEQIEPLFETFPPPDPPFKTPSPPEPPDPPLKAPSPMCPPEPPDPPDVLKVKIITIADPPDHDHSGAPDLFSFTLKIAEPPHVSGTTTSSSACLLLVKLCDALAPPYCCLQGSVLLYPLEKVSFPSLLLGFVLKDTVFVTPLIESKLVGFCCTSSLTEQNSRSQSPPLPQYDGSRRGFTHPLPQYEAFRLWFSLPLPQCEVLLPQYEVHLPQYEVVIRNLLFLRLLQYICILVFLINISGISYRKLEDDFIKPNLGF</sequence>
<dbReference type="AlphaFoldDB" id="A0A8D9CZL4"/>
<gene>
    <name evidence="3" type="ORF">BRAPAZ1V2_A09P48690.2</name>
</gene>
<keyword evidence="2" id="KW-0472">Membrane</keyword>
<protein>
    <submittedName>
        <fullName evidence="3">Uncharacterized protein</fullName>
    </submittedName>
</protein>
<evidence type="ECO:0000313" key="3">
    <source>
        <dbReference type="EMBL" id="CAG7864402.1"/>
    </source>
</evidence>
<dbReference type="Proteomes" id="UP000694005">
    <property type="component" value="Chromosome A09"/>
</dbReference>
<feature type="transmembrane region" description="Helical" evidence="2">
    <location>
        <begin position="291"/>
        <end position="309"/>
    </location>
</feature>
<evidence type="ECO:0000256" key="1">
    <source>
        <dbReference type="SAM" id="MobiDB-lite"/>
    </source>
</evidence>
<dbReference type="Gramene" id="A09p48690.2_BraZ1">
    <property type="protein sequence ID" value="A09p48690.2_BraZ1.CDS"/>
    <property type="gene ID" value="A09g48690.2_BraZ1"/>
</dbReference>
<accession>A0A8D9CZL4</accession>
<reference evidence="3 4" key="1">
    <citation type="submission" date="2021-07" db="EMBL/GenBank/DDBJ databases">
        <authorList>
            <consortium name="Genoscope - CEA"/>
            <person name="William W."/>
        </authorList>
    </citation>
    <scope>NUCLEOTIDE SEQUENCE [LARGE SCALE GENOMIC DNA]</scope>
</reference>
<proteinExistence type="predicted"/>
<feature type="compositionally biased region" description="Pro residues" evidence="1">
    <location>
        <begin position="77"/>
        <end position="110"/>
    </location>
</feature>
<dbReference type="EMBL" id="LS974625">
    <property type="protein sequence ID" value="CAG7864402.1"/>
    <property type="molecule type" value="Genomic_DNA"/>
</dbReference>
<feature type="compositionally biased region" description="Pro residues" evidence="1">
    <location>
        <begin position="53"/>
        <end position="64"/>
    </location>
</feature>
<keyword evidence="2" id="KW-1133">Transmembrane helix</keyword>
<feature type="compositionally biased region" description="Polar residues" evidence="1">
    <location>
        <begin position="36"/>
        <end position="49"/>
    </location>
</feature>
<feature type="region of interest" description="Disordered" evidence="1">
    <location>
        <begin position="1"/>
        <end position="110"/>
    </location>
</feature>
<evidence type="ECO:0000313" key="4">
    <source>
        <dbReference type="Proteomes" id="UP000694005"/>
    </source>
</evidence>
<organism evidence="3 4">
    <name type="scientific">Brassica campestris</name>
    <name type="common">Field mustard</name>
    <dbReference type="NCBI Taxonomy" id="3711"/>
    <lineage>
        <taxon>Eukaryota</taxon>
        <taxon>Viridiplantae</taxon>
        <taxon>Streptophyta</taxon>
        <taxon>Embryophyta</taxon>
        <taxon>Tracheophyta</taxon>
        <taxon>Spermatophyta</taxon>
        <taxon>Magnoliopsida</taxon>
        <taxon>eudicotyledons</taxon>
        <taxon>Gunneridae</taxon>
        <taxon>Pentapetalae</taxon>
        <taxon>rosids</taxon>
        <taxon>malvids</taxon>
        <taxon>Brassicales</taxon>
        <taxon>Brassicaceae</taxon>
        <taxon>Brassiceae</taxon>
        <taxon>Brassica</taxon>
    </lineage>
</organism>
<evidence type="ECO:0000256" key="2">
    <source>
        <dbReference type="SAM" id="Phobius"/>
    </source>
</evidence>